<gene>
    <name evidence="3" type="ORF">HKW66_Vig0122450</name>
</gene>
<dbReference type="EMBL" id="JABFOF010000008">
    <property type="protein sequence ID" value="KAG2385153.1"/>
    <property type="molecule type" value="Genomic_DNA"/>
</dbReference>
<feature type="signal peptide" evidence="2">
    <location>
        <begin position="1"/>
        <end position="19"/>
    </location>
</feature>
<dbReference type="AlphaFoldDB" id="A0A8T0K0S8"/>
<evidence type="ECO:0000313" key="3">
    <source>
        <dbReference type="EMBL" id="KAG2385153.1"/>
    </source>
</evidence>
<evidence type="ECO:0000256" key="1">
    <source>
        <dbReference type="SAM" id="MobiDB-lite"/>
    </source>
</evidence>
<keyword evidence="2" id="KW-0732">Signal</keyword>
<sequence>MSLSFCILLIITFTLFMQSIPITADLKMRKLGLQQSPPPSPRSGSPLLPADVPPPNSGA</sequence>
<protein>
    <submittedName>
        <fullName evidence="3">Uncharacterized protein</fullName>
    </submittedName>
</protein>
<organism evidence="3 4">
    <name type="scientific">Phaseolus angularis</name>
    <name type="common">Azuki bean</name>
    <name type="synonym">Vigna angularis</name>
    <dbReference type="NCBI Taxonomy" id="3914"/>
    <lineage>
        <taxon>Eukaryota</taxon>
        <taxon>Viridiplantae</taxon>
        <taxon>Streptophyta</taxon>
        <taxon>Embryophyta</taxon>
        <taxon>Tracheophyta</taxon>
        <taxon>Spermatophyta</taxon>
        <taxon>Magnoliopsida</taxon>
        <taxon>eudicotyledons</taxon>
        <taxon>Gunneridae</taxon>
        <taxon>Pentapetalae</taxon>
        <taxon>rosids</taxon>
        <taxon>fabids</taxon>
        <taxon>Fabales</taxon>
        <taxon>Fabaceae</taxon>
        <taxon>Papilionoideae</taxon>
        <taxon>50 kb inversion clade</taxon>
        <taxon>NPAAA clade</taxon>
        <taxon>indigoferoid/millettioid clade</taxon>
        <taxon>Phaseoleae</taxon>
        <taxon>Vigna</taxon>
    </lineage>
</organism>
<comment type="caution">
    <text evidence="3">The sequence shown here is derived from an EMBL/GenBank/DDBJ whole genome shotgun (WGS) entry which is preliminary data.</text>
</comment>
<feature type="region of interest" description="Disordered" evidence="1">
    <location>
        <begin position="32"/>
        <end position="59"/>
    </location>
</feature>
<feature type="chain" id="PRO_5035791738" evidence="2">
    <location>
        <begin position="20"/>
        <end position="59"/>
    </location>
</feature>
<dbReference type="Proteomes" id="UP000743370">
    <property type="component" value="Unassembled WGS sequence"/>
</dbReference>
<accession>A0A8T0K0S8</accession>
<evidence type="ECO:0000256" key="2">
    <source>
        <dbReference type="SAM" id="SignalP"/>
    </source>
</evidence>
<evidence type="ECO:0000313" key="4">
    <source>
        <dbReference type="Proteomes" id="UP000743370"/>
    </source>
</evidence>
<name>A0A8T0K0S8_PHAAN</name>
<proteinExistence type="predicted"/>
<reference evidence="3 4" key="1">
    <citation type="submission" date="2020-05" db="EMBL/GenBank/DDBJ databases">
        <title>Vigna angularis (adzuki bean) Var. LongXiaoDou No. 4 denovo assembly.</title>
        <authorList>
            <person name="Xiang H."/>
        </authorList>
    </citation>
    <scope>NUCLEOTIDE SEQUENCE [LARGE SCALE GENOMIC DNA]</scope>
    <source>
        <tissue evidence="3">Leaf</tissue>
    </source>
</reference>